<reference evidence="2 3" key="1">
    <citation type="submission" date="2018-12" db="EMBL/GenBank/DDBJ databases">
        <title>Venturia inaequalis Genome Resource.</title>
        <authorList>
            <person name="Lichtner F.J."/>
        </authorList>
    </citation>
    <scope>NUCLEOTIDE SEQUENCE [LARGE SCALE GENOMIC DNA]</scope>
    <source>
        <strain evidence="2 3">120213</strain>
    </source>
</reference>
<evidence type="ECO:0000313" key="2">
    <source>
        <dbReference type="EMBL" id="KAE9989152.1"/>
    </source>
</evidence>
<accession>A0A8H3VKL1</accession>
<dbReference type="PANTHER" id="PTHR35043:SF7">
    <property type="entry name" value="TRANSCRIPTION FACTOR DOMAIN-CONTAINING PROTEIN"/>
    <property type="match status" value="1"/>
</dbReference>
<name>A0A8H3VKL1_VENIN</name>
<keyword evidence="1" id="KW-0812">Transmembrane</keyword>
<evidence type="ECO:0000256" key="1">
    <source>
        <dbReference type="SAM" id="Phobius"/>
    </source>
</evidence>
<proteinExistence type="predicted"/>
<comment type="caution">
    <text evidence="2">The sequence shown here is derived from an EMBL/GenBank/DDBJ whole genome shotgun (WGS) entry which is preliminary data.</text>
</comment>
<feature type="transmembrane region" description="Helical" evidence="1">
    <location>
        <begin position="378"/>
        <end position="398"/>
    </location>
</feature>
<dbReference type="Proteomes" id="UP000447873">
    <property type="component" value="Unassembled WGS sequence"/>
</dbReference>
<evidence type="ECO:0000313" key="3">
    <source>
        <dbReference type="Proteomes" id="UP000447873"/>
    </source>
</evidence>
<sequence length="482" mass="54133">MGGFVLNVSPLHDYHGVMTLTHHAMLVLAKDGLFLPMSDDSIRDKSKADYLAKALVFFQVSFLVVQTIARKSQALPTSLLEIHTLVHVVCAVGMYVAWIRKPLDIKDPTDISLNIWSNPDLETGLRWQKAIANILVHSHGLSTWSYNGGVPCDLMAETLLAAEYVSFPTFRERNVELISASSTQKDEAQLLDSSFDGLSLKFCTRELVPASIAFFDNLGQSQEQKAMTKKRFEGPPWNPDCVRDWYPCTSPSVKLPVSLSLMTGCALSSGVGPATDNGLLMRLHFTKKALRRWLLAFGDKDCWMGSRRWLVSAKKPEFTGWQGRLEKSYLETRMSSFAAGSSEHDIWTSLLACTTCIVYGGIHAVGWNFVFATQTEQLLWRISCPLLIVLGVPMYSFIKSVEGKVVTGFFRKLVRIKRSVFNSLRHGQGNRFLAFSHVVCFLCFLPYCAARIFLVVEAFISLRHVPEGVYQLVEWTTYIPHL</sequence>
<keyword evidence="1" id="KW-0472">Membrane</keyword>
<gene>
    <name evidence="2" type="ORF">EG328_000084</name>
</gene>
<protein>
    <submittedName>
        <fullName evidence="2">Uncharacterized protein</fullName>
    </submittedName>
</protein>
<organism evidence="2 3">
    <name type="scientific">Venturia inaequalis</name>
    <name type="common">Apple scab fungus</name>
    <dbReference type="NCBI Taxonomy" id="5025"/>
    <lineage>
        <taxon>Eukaryota</taxon>
        <taxon>Fungi</taxon>
        <taxon>Dikarya</taxon>
        <taxon>Ascomycota</taxon>
        <taxon>Pezizomycotina</taxon>
        <taxon>Dothideomycetes</taxon>
        <taxon>Pleosporomycetidae</taxon>
        <taxon>Venturiales</taxon>
        <taxon>Venturiaceae</taxon>
        <taxon>Venturia</taxon>
    </lineage>
</organism>
<keyword evidence="1" id="KW-1133">Transmembrane helix</keyword>
<dbReference type="AlphaFoldDB" id="A0A8H3VKL1"/>
<dbReference type="PANTHER" id="PTHR35043">
    <property type="entry name" value="TRANSCRIPTION FACTOR DOMAIN-CONTAINING PROTEIN"/>
    <property type="match status" value="1"/>
</dbReference>
<feature type="transmembrane region" description="Helical" evidence="1">
    <location>
        <begin position="432"/>
        <end position="454"/>
    </location>
</feature>
<dbReference type="EMBL" id="WNWS01000001">
    <property type="protein sequence ID" value="KAE9989152.1"/>
    <property type="molecule type" value="Genomic_DNA"/>
</dbReference>